<gene>
    <name evidence="2" type="ORF">FUA23_22000</name>
</gene>
<sequence length="75" mass="8443">MIQRKASTNDNFLSSFYAFGDRHQFIVIEADRDVLPLRPAAFRIVGEDEGTAGTLHHGRLGQQDGRRGQGFQRNV</sequence>
<evidence type="ECO:0000256" key="1">
    <source>
        <dbReference type="SAM" id="MobiDB-lite"/>
    </source>
</evidence>
<protein>
    <submittedName>
        <fullName evidence="2">Uncharacterized protein</fullName>
    </submittedName>
</protein>
<evidence type="ECO:0000313" key="3">
    <source>
        <dbReference type="Proteomes" id="UP000321907"/>
    </source>
</evidence>
<feature type="non-terminal residue" evidence="2">
    <location>
        <position position="75"/>
    </location>
</feature>
<reference evidence="2 3" key="1">
    <citation type="submission" date="2019-08" db="EMBL/GenBank/DDBJ databases">
        <title>Lewinella sp. strain SSH13 Genome sequencing and assembly.</title>
        <authorList>
            <person name="Kim I."/>
        </authorList>
    </citation>
    <scope>NUCLEOTIDE SEQUENCE [LARGE SCALE GENOMIC DNA]</scope>
    <source>
        <strain evidence="2 3">SSH13</strain>
    </source>
</reference>
<organism evidence="2 3">
    <name type="scientific">Neolewinella aurantiaca</name>
    <dbReference type="NCBI Taxonomy" id="2602767"/>
    <lineage>
        <taxon>Bacteria</taxon>
        <taxon>Pseudomonadati</taxon>
        <taxon>Bacteroidota</taxon>
        <taxon>Saprospiria</taxon>
        <taxon>Saprospirales</taxon>
        <taxon>Lewinellaceae</taxon>
        <taxon>Neolewinella</taxon>
    </lineage>
</organism>
<evidence type="ECO:0000313" key="2">
    <source>
        <dbReference type="EMBL" id="TXF81445.1"/>
    </source>
</evidence>
<dbReference type="Proteomes" id="UP000321907">
    <property type="component" value="Unassembled WGS sequence"/>
</dbReference>
<dbReference type="AlphaFoldDB" id="A0A5C7EZA0"/>
<comment type="caution">
    <text evidence="2">The sequence shown here is derived from an EMBL/GenBank/DDBJ whole genome shotgun (WGS) entry which is preliminary data.</text>
</comment>
<accession>A0A5C7EZA0</accession>
<proteinExistence type="predicted"/>
<keyword evidence="3" id="KW-1185">Reference proteome</keyword>
<dbReference type="RefSeq" id="WP_147932932.1">
    <property type="nucleotide sequence ID" value="NZ_VOXD01000080.1"/>
</dbReference>
<name>A0A5C7EZA0_9BACT</name>
<feature type="region of interest" description="Disordered" evidence="1">
    <location>
        <begin position="51"/>
        <end position="75"/>
    </location>
</feature>
<dbReference type="EMBL" id="VOXD01000080">
    <property type="protein sequence ID" value="TXF81445.1"/>
    <property type="molecule type" value="Genomic_DNA"/>
</dbReference>